<dbReference type="RefSeq" id="WP_035624211.1">
    <property type="nucleotide sequence ID" value="NZ_JBEWQG010000031.1"/>
</dbReference>
<reference evidence="1 3" key="1">
    <citation type="submission" date="2014-07" db="EMBL/GenBank/DDBJ databases">
        <title>Genome of Flavobacterium hydatis DSM 2063.</title>
        <authorList>
            <person name="Pipes S.E."/>
            <person name="Stropko S.J."/>
            <person name="Newman J.D."/>
        </authorList>
    </citation>
    <scope>NUCLEOTIDE SEQUENCE [LARGE SCALE GENOMIC DNA]</scope>
    <source>
        <strain evidence="1 3">DSM 2063</strain>
    </source>
</reference>
<organism evidence="1 3">
    <name type="scientific">Flavobacterium hydatis</name>
    <name type="common">Cytophaga aquatilis</name>
    <dbReference type="NCBI Taxonomy" id="991"/>
    <lineage>
        <taxon>Bacteria</taxon>
        <taxon>Pseudomonadati</taxon>
        <taxon>Bacteroidota</taxon>
        <taxon>Flavobacteriia</taxon>
        <taxon>Flavobacteriales</taxon>
        <taxon>Flavobacteriaceae</taxon>
        <taxon>Flavobacterium</taxon>
    </lineage>
</organism>
<name>A0A086AEQ8_FLAHY</name>
<dbReference type="Proteomes" id="UP000198424">
    <property type="component" value="Unassembled WGS sequence"/>
</dbReference>
<dbReference type="STRING" id="991.IW20_16070"/>
<accession>A0A086AEQ8</accession>
<dbReference type="EMBL" id="MUGY01000033">
    <property type="protein sequence ID" value="OXA88668.1"/>
    <property type="molecule type" value="Genomic_DNA"/>
</dbReference>
<reference evidence="2 4" key="2">
    <citation type="submission" date="2016-11" db="EMBL/GenBank/DDBJ databases">
        <title>Whole genomes of Flavobacteriaceae.</title>
        <authorList>
            <person name="Stine C."/>
            <person name="Li C."/>
            <person name="Tadesse D."/>
        </authorList>
    </citation>
    <scope>NUCLEOTIDE SEQUENCE [LARGE SCALE GENOMIC DNA]</scope>
    <source>
        <strain evidence="2 4">ATCC 29551</strain>
    </source>
</reference>
<protein>
    <submittedName>
        <fullName evidence="1">Uncharacterized protein</fullName>
    </submittedName>
</protein>
<dbReference type="AlphaFoldDB" id="A0A086AEQ8"/>
<dbReference type="OrthoDB" id="7058238at2"/>
<evidence type="ECO:0000313" key="4">
    <source>
        <dbReference type="Proteomes" id="UP000198424"/>
    </source>
</evidence>
<gene>
    <name evidence="2" type="ORF">B0A62_21945</name>
    <name evidence="1" type="ORF">IW20_16070</name>
</gene>
<comment type="caution">
    <text evidence="1">The sequence shown here is derived from an EMBL/GenBank/DDBJ whole genome shotgun (WGS) entry which is preliminary data.</text>
</comment>
<keyword evidence="4" id="KW-1185">Reference proteome</keyword>
<dbReference type="Proteomes" id="UP000028712">
    <property type="component" value="Unassembled WGS sequence"/>
</dbReference>
<evidence type="ECO:0000313" key="3">
    <source>
        <dbReference type="Proteomes" id="UP000028712"/>
    </source>
</evidence>
<evidence type="ECO:0000313" key="2">
    <source>
        <dbReference type="EMBL" id="OXA88668.1"/>
    </source>
</evidence>
<sequence length="292" mass="34091">MTQYITPDRIANSILQKNLNCNYLIVEGKTDFRLFNKFIDSKESSIEIAFGNLNVIDVVNELKRRKFNKAIGIIDSDFRILDKEVEIEDILMTDYHDLEISFINSPSFETIISHYYQEDKLETLFNNDFSNLKKYYFDISKNIGYLKWLNKADNLGLTFKPASPEGKTIDYNVFISASDLKYKGDDKLVEAILNFSHGKVKVEIKKEQILERLSKFKKDVDLNQLCNGHDIMNIISISLRQHISNLNSKAIPANQLEKEFSLAYESRYFMETNLYKKIKRVEETKEVIILTF</sequence>
<dbReference type="EMBL" id="JPRM01000024">
    <property type="protein sequence ID" value="KFF15172.1"/>
    <property type="molecule type" value="Genomic_DNA"/>
</dbReference>
<proteinExistence type="predicted"/>
<dbReference type="eggNOG" id="ENOG502Z8GC">
    <property type="taxonomic scope" value="Bacteria"/>
</dbReference>
<evidence type="ECO:0000313" key="1">
    <source>
        <dbReference type="EMBL" id="KFF15172.1"/>
    </source>
</evidence>